<evidence type="ECO:0000313" key="1">
    <source>
        <dbReference type="EMBL" id="GGC08286.1"/>
    </source>
</evidence>
<evidence type="ECO:0000313" key="2">
    <source>
        <dbReference type="EMBL" id="MTV55399.1"/>
    </source>
</evidence>
<dbReference type="AlphaFoldDB" id="A0A6I3T1X7"/>
<keyword evidence="4" id="KW-1185">Reference proteome</keyword>
<dbReference type="RefSeq" id="WP_155472672.1">
    <property type="nucleotide sequence ID" value="NZ_BMKG01000013.1"/>
</dbReference>
<evidence type="ECO:0000313" key="4">
    <source>
        <dbReference type="Proteomes" id="UP000622638"/>
    </source>
</evidence>
<reference evidence="4" key="2">
    <citation type="journal article" date="2019" name="Int. J. Syst. Evol. Microbiol.">
        <title>The Global Catalogue of Microorganisms (GCM) 10K type strain sequencing project: providing services to taxonomists for standard genome sequencing and annotation.</title>
        <authorList>
            <consortium name="The Broad Institute Genomics Platform"/>
            <consortium name="The Broad Institute Genome Sequencing Center for Infectious Disease"/>
            <person name="Wu L."/>
            <person name="Ma J."/>
        </authorList>
    </citation>
    <scope>NUCLEOTIDE SEQUENCE [LARGE SCALE GENOMIC DNA]</scope>
    <source>
        <strain evidence="4">CGMCC 1.15931</strain>
    </source>
</reference>
<dbReference type="Proteomes" id="UP000430634">
    <property type="component" value="Unassembled WGS sequence"/>
</dbReference>
<sequence length="73" mass="7257">MNIAKNMEAIFLSAVVIIGATSLATAAVPKLQRAAAPAPVATVATSVTVKQDGAMPVVVVAAKRLSAAEKAAL</sequence>
<proteinExistence type="predicted"/>
<reference evidence="1" key="1">
    <citation type="journal article" date="2014" name="Int. J. Syst. Evol. Microbiol.">
        <title>Complete genome of a new Firmicutes species belonging to the dominant human colonic microbiota ('Ruminococcus bicirculans') reveals two chromosomes and a selective capacity to utilize plant glucans.</title>
        <authorList>
            <consortium name="NISC Comparative Sequencing Program"/>
            <person name="Wegmann U."/>
            <person name="Louis P."/>
            <person name="Goesmann A."/>
            <person name="Henrissat B."/>
            <person name="Duncan S.H."/>
            <person name="Flint H.J."/>
        </authorList>
    </citation>
    <scope>NUCLEOTIDE SEQUENCE</scope>
    <source>
        <strain evidence="1">CGMCC 1.15931</strain>
    </source>
</reference>
<evidence type="ECO:0000313" key="3">
    <source>
        <dbReference type="Proteomes" id="UP000430634"/>
    </source>
</evidence>
<dbReference type="Proteomes" id="UP000622638">
    <property type="component" value="Unassembled WGS sequence"/>
</dbReference>
<dbReference type="EMBL" id="BMKG01000013">
    <property type="protein sequence ID" value="GGC08286.1"/>
    <property type="molecule type" value="Genomic_DNA"/>
</dbReference>
<dbReference type="EMBL" id="WNKZ01000083">
    <property type="protein sequence ID" value="MTV55399.1"/>
    <property type="molecule type" value="Genomic_DNA"/>
</dbReference>
<dbReference type="OrthoDB" id="8781282at2"/>
<reference evidence="1" key="4">
    <citation type="submission" date="2024-05" db="EMBL/GenBank/DDBJ databases">
        <authorList>
            <person name="Sun Q."/>
            <person name="Zhou Y."/>
        </authorList>
    </citation>
    <scope>NUCLEOTIDE SEQUENCE</scope>
    <source>
        <strain evidence="1">CGMCC 1.15931</strain>
    </source>
</reference>
<gene>
    <name evidence="1" type="ORF">GCM10011572_32330</name>
    <name evidence="2" type="ORF">GM672_21985</name>
</gene>
<organism evidence="2 3">
    <name type="scientific">Pseudoduganella buxea</name>
    <dbReference type="NCBI Taxonomy" id="1949069"/>
    <lineage>
        <taxon>Bacteria</taxon>
        <taxon>Pseudomonadati</taxon>
        <taxon>Pseudomonadota</taxon>
        <taxon>Betaproteobacteria</taxon>
        <taxon>Burkholderiales</taxon>
        <taxon>Oxalobacteraceae</taxon>
        <taxon>Telluria group</taxon>
        <taxon>Pseudoduganella</taxon>
    </lineage>
</organism>
<protein>
    <submittedName>
        <fullName evidence="2">Uncharacterized protein</fullName>
    </submittedName>
</protein>
<comment type="caution">
    <text evidence="2">The sequence shown here is derived from an EMBL/GenBank/DDBJ whole genome shotgun (WGS) entry which is preliminary data.</text>
</comment>
<name>A0A6I3T1X7_9BURK</name>
<accession>A0A6I3T1X7</accession>
<reference evidence="2 3" key="3">
    <citation type="submission" date="2019-11" db="EMBL/GenBank/DDBJ databases">
        <title>Type strains purchased from KCTC, JCM and DSMZ.</title>
        <authorList>
            <person name="Lu H."/>
        </authorList>
    </citation>
    <scope>NUCLEOTIDE SEQUENCE [LARGE SCALE GENOMIC DNA]</scope>
    <source>
        <strain evidence="2 3">KCTC 52429</strain>
    </source>
</reference>